<proteinExistence type="predicted"/>
<sequence>MAPERQFKGHPIGHLEDIMAELSNAPAPTPDQLVDIYRRMIRIERNDDAIRKTIRLGRLVMPYYSARGQEVIPATLSSLMTDDDKICTIYRGIHDMVAKDMPLRPLWAEIAGRVDGTCKGKGGPMHLTHPESGVMVTTGIVGSSMPIANGLAWAAKLDGSRRVTIAYFGDGASNIGAFHESLNLASVWKLPVIFVCQNNGFAEHTRYENGTSVDFIAKRAIGYGMPGHTVDGNDPLAMFAAAHEAISRARDGEGPTLLECKTFRFHGHVLGDDDKYMTKEEKAAAIAKDPLPAFKAWLVEQGHATDESLAAMQATIEAEIEDAQEFGLASPLPSVDELRRDVFAQEIPA</sequence>
<gene>
    <name evidence="5" type="ORF">EBBID32_29470</name>
</gene>
<dbReference type="GO" id="GO:0006086">
    <property type="term" value="P:pyruvate decarboxylation to acetyl-CoA"/>
    <property type="evidence" value="ECO:0007669"/>
    <property type="project" value="TreeGrafter"/>
</dbReference>
<evidence type="ECO:0000313" key="5">
    <source>
        <dbReference type="EMBL" id="CCW18593.1"/>
    </source>
</evidence>
<reference evidence="6" key="2">
    <citation type="submission" date="2013-04" db="EMBL/GenBank/DDBJ databases">
        <title>Bisphenol A degrading Sphingobium sp. strain BiD32.</title>
        <authorList>
            <person name="Nielsen J.L."/>
            <person name="Zhou N.A."/>
            <person name="Kjeldal H."/>
        </authorList>
    </citation>
    <scope>NUCLEOTIDE SEQUENCE [LARGE SCALE GENOMIC DNA]</scope>
    <source>
        <strain evidence="6">BiD32</strain>
    </source>
</reference>
<evidence type="ECO:0000256" key="2">
    <source>
        <dbReference type="ARBA" id="ARBA00023002"/>
    </source>
</evidence>
<organism evidence="5 6">
    <name type="scientific">Sphingobium indicum BiD32</name>
    <dbReference type="NCBI Taxonomy" id="1301087"/>
    <lineage>
        <taxon>Bacteria</taxon>
        <taxon>Pseudomonadati</taxon>
        <taxon>Pseudomonadota</taxon>
        <taxon>Alphaproteobacteria</taxon>
        <taxon>Sphingomonadales</taxon>
        <taxon>Sphingomonadaceae</taxon>
        <taxon>Sphingobium</taxon>
    </lineage>
</organism>
<keyword evidence="3" id="KW-0786">Thiamine pyrophosphate</keyword>
<feature type="domain" description="Dehydrogenase E1 component" evidence="4">
    <location>
        <begin position="39"/>
        <end position="331"/>
    </location>
</feature>
<dbReference type="EMBL" id="CAVK010000143">
    <property type="protein sequence ID" value="CCW18593.1"/>
    <property type="molecule type" value="Genomic_DNA"/>
</dbReference>
<dbReference type="SUPFAM" id="SSF52518">
    <property type="entry name" value="Thiamin diphosphate-binding fold (THDP-binding)"/>
    <property type="match status" value="1"/>
</dbReference>
<dbReference type="Gene3D" id="3.40.50.970">
    <property type="match status" value="1"/>
</dbReference>
<dbReference type="PANTHER" id="PTHR11516">
    <property type="entry name" value="PYRUVATE DEHYDROGENASE E1 COMPONENT, ALPHA SUBUNIT BACTERIAL AND ORGANELLAR"/>
    <property type="match status" value="1"/>
</dbReference>
<dbReference type="AlphaFoldDB" id="N1MT93"/>
<dbReference type="GO" id="GO:0004739">
    <property type="term" value="F:pyruvate dehydrogenase (acetyl-transferring) activity"/>
    <property type="evidence" value="ECO:0007669"/>
    <property type="project" value="TreeGrafter"/>
</dbReference>
<accession>N1MT93</accession>
<dbReference type="CDD" id="cd02000">
    <property type="entry name" value="TPP_E1_PDC_ADC_BCADC"/>
    <property type="match status" value="1"/>
</dbReference>
<comment type="caution">
    <text evidence="5">The sequence shown here is derived from an EMBL/GenBank/DDBJ whole genome shotgun (WGS) entry which is preliminary data.</text>
</comment>
<evidence type="ECO:0000313" key="6">
    <source>
        <dbReference type="Proteomes" id="UP000013201"/>
    </source>
</evidence>
<evidence type="ECO:0000256" key="3">
    <source>
        <dbReference type="ARBA" id="ARBA00023052"/>
    </source>
</evidence>
<comment type="cofactor">
    <cofactor evidence="1">
        <name>thiamine diphosphate</name>
        <dbReference type="ChEBI" id="CHEBI:58937"/>
    </cofactor>
</comment>
<dbReference type="InterPro" id="IPR050642">
    <property type="entry name" value="PDH_E1_Alpha_Subunit"/>
</dbReference>
<keyword evidence="2" id="KW-0560">Oxidoreductase</keyword>
<name>N1MT93_9SPHN</name>
<reference evidence="5 6" key="1">
    <citation type="submission" date="2013-03" db="EMBL/GenBank/DDBJ databases">
        <authorList>
            <person name="Le V."/>
        </authorList>
    </citation>
    <scope>NUCLEOTIDE SEQUENCE [LARGE SCALE GENOMIC DNA]</scope>
    <source>
        <strain evidence="5 6">BiD32</strain>
    </source>
</reference>
<keyword evidence="6" id="KW-1185">Reference proteome</keyword>
<evidence type="ECO:0000256" key="1">
    <source>
        <dbReference type="ARBA" id="ARBA00001964"/>
    </source>
</evidence>
<dbReference type="InterPro" id="IPR029061">
    <property type="entry name" value="THDP-binding"/>
</dbReference>
<dbReference type="PANTHER" id="PTHR11516:SF41">
    <property type="entry name" value="3-METHYL-2-OXOBUTANOATE DEHYDROGENASE SUBUNIT ALPHA"/>
    <property type="match status" value="1"/>
</dbReference>
<dbReference type="InterPro" id="IPR001017">
    <property type="entry name" value="DH_E1"/>
</dbReference>
<protein>
    <submittedName>
        <fullName evidence="5">Acetoin dehydrogenase E1 component alpha-subunit</fullName>
    </submittedName>
</protein>
<dbReference type="Proteomes" id="UP000013201">
    <property type="component" value="Unassembled WGS sequence"/>
</dbReference>
<dbReference type="Pfam" id="PF00676">
    <property type="entry name" value="E1_dh"/>
    <property type="match status" value="1"/>
</dbReference>
<evidence type="ECO:0000259" key="4">
    <source>
        <dbReference type="Pfam" id="PF00676"/>
    </source>
</evidence>